<gene>
    <name evidence="2" type="ORF">CesoFtcFv8_006486</name>
</gene>
<protein>
    <recommendedName>
        <fullName evidence="4">Neurobeachin</fullName>
    </recommendedName>
</protein>
<keyword evidence="3" id="KW-1185">Reference proteome</keyword>
<evidence type="ECO:0000256" key="1">
    <source>
        <dbReference type="SAM" id="MobiDB-lite"/>
    </source>
</evidence>
<feature type="region of interest" description="Disordered" evidence="1">
    <location>
        <begin position="61"/>
        <end position="124"/>
    </location>
</feature>
<proteinExistence type="predicted"/>
<comment type="caution">
    <text evidence="2">The sequence shown here is derived from an EMBL/GenBank/DDBJ whole genome shotgun (WGS) entry which is preliminary data.</text>
</comment>
<evidence type="ECO:0000313" key="2">
    <source>
        <dbReference type="EMBL" id="KAK5904974.1"/>
    </source>
</evidence>
<feature type="compositionally biased region" description="Polar residues" evidence="1">
    <location>
        <begin position="18"/>
        <end position="29"/>
    </location>
</feature>
<evidence type="ECO:0008006" key="4">
    <source>
        <dbReference type="Google" id="ProtNLM"/>
    </source>
</evidence>
<reference evidence="2 3" key="1">
    <citation type="journal article" date="2023" name="Mol. Biol. Evol.">
        <title>Genomics of Secondarily Temperate Adaptation in the Only Non-Antarctic Icefish.</title>
        <authorList>
            <person name="Rivera-Colon A.G."/>
            <person name="Rayamajhi N."/>
            <person name="Minhas B.F."/>
            <person name="Madrigal G."/>
            <person name="Bilyk K.T."/>
            <person name="Yoon V."/>
            <person name="Hune M."/>
            <person name="Gregory S."/>
            <person name="Cheng C.H.C."/>
            <person name="Catchen J.M."/>
        </authorList>
    </citation>
    <scope>NUCLEOTIDE SEQUENCE [LARGE SCALE GENOMIC DNA]</scope>
    <source>
        <strain evidence="2">JC2023a</strain>
    </source>
</reference>
<dbReference type="Proteomes" id="UP001335648">
    <property type="component" value="Unassembled WGS sequence"/>
</dbReference>
<dbReference type="EMBL" id="JAULUE010002050">
    <property type="protein sequence ID" value="KAK5904974.1"/>
    <property type="molecule type" value="Genomic_DNA"/>
</dbReference>
<dbReference type="AlphaFoldDB" id="A0AAN8H9Z5"/>
<organism evidence="2 3">
    <name type="scientific">Champsocephalus esox</name>
    <name type="common">pike icefish</name>
    <dbReference type="NCBI Taxonomy" id="159716"/>
    <lineage>
        <taxon>Eukaryota</taxon>
        <taxon>Metazoa</taxon>
        <taxon>Chordata</taxon>
        <taxon>Craniata</taxon>
        <taxon>Vertebrata</taxon>
        <taxon>Euteleostomi</taxon>
        <taxon>Actinopterygii</taxon>
        <taxon>Neopterygii</taxon>
        <taxon>Teleostei</taxon>
        <taxon>Neoteleostei</taxon>
        <taxon>Acanthomorphata</taxon>
        <taxon>Eupercaria</taxon>
        <taxon>Perciformes</taxon>
        <taxon>Notothenioidei</taxon>
        <taxon>Channichthyidae</taxon>
        <taxon>Champsocephalus</taxon>
    </lineage>
</organism>
<feature type="compositionally biased region" description="Low complexity" evidence="1">
    <location>
        <begin position="100"/>
        <end position="113"/>
    </location>
</feature>
<sequence length="364" mass="39893">MEDKLLPDVSTAEPLVLPSTQSRVHTSASDELGLLAHMTGRSELGSLPSILENDEFELQAATEGISPVTGSENEASSKSPEVTEGTDGAEIERNSSMFKTCSAADTTSNTSDTEGSHNGRDKDARKIQTTATTQSLHGRLASSMDRDLCADIGFRGAPLTEEQRRQFSPGPRTTMFRIPEFKWSGMHQRLLTDLLFALESDVHVWRSHSTKSVMDFVNSNENIIFVHNTIHLISQMADNIIIACGGILPLLSAATSPTTELENIEATQGMSSETAITFLSRLMVMVDVLVFSSSLNFSEIEAEKNMSSGGLMRQCLRLVCCVAVRNCLECRQRHRDRGNKSSFRNNKTQEILQNAGTCNKTAIE</sequence>
<name>A0AAN8H9Z5_9TELE</name>
<feature type="compositionally biased region" description="Basic and acidic residues" evidence="1">
    <location>
        <begin position="114"/>
        <end position="124"/>
    </location>
</feature>
<accession>A0AAN8H9Z5</accession>
<evidence type="ECO:0000313" key="3">
    <source>
        <dbReference type="Proteomes" id="UP001335648"/>
    </source>
</evidence>
<feature type="compositionally biased region" description="Polar residues" evidence="1">
    <location>
        <begin position="68"/>
        <end position="80"/>
    </location>
</feature>
<feature type="region of interest" description="Disordered" evidence="1">
    <location>
        <begin position="1"/>
        <end position="29"/>
    </location>
</feature>